<feature type="compositionally biased region" description="Basic residues" evidence="10">
    <location>
        <begin position="610"/>
        <end position="620"/>
    </location>
</feature>
<keyword evidence="2" id="KW-0479">Metal-binding</keyword>
<evidence type="ECO:0000256" key="7">
    <source>
        <dbReference type="ARBA" id="ARBA00022833"/>
    </source>
</evidence>
<feature type="domain" description="Helicase ATP-binding" evidence="12">
    <location>
        <begin position="107"/>
        <end position="307"/>
    </location>
</feature>
<dbReference type="Pfam" id="PF00271">
    <property type="entry name" value="Helicase_C"/>
    <property type="match status" value="1"/>
</dbReference>
<dbReference type="Proteomes" id="UP000016933">
    <property type="component" value="Unassembled WGS sequence"/>
</dbReference>
<evidence type="ECO:0000256" key="2">
    <source>
        <dbReference type="ARBA" id="ARBA00022723"/>
    </source>
</evidence>
<keyword evidence="3" id="KW-0547">Nucleotide-binding</keyword>
<dbReference type="PROSITE" id="PS51192">
    <property type="entry name" value="HELICASE_ATP_BIND_1"/>
    <property type="match status" value="1"/>
</dbReference>
<gene>
    <name evidence="14" type="ORF">DOTSEDRAFT_177817</name>
</gene>
<dbReference type="Gene3D" id="3.40.50.10810">
    <property type="entry name" value="Tandem AAA-ATPase domain"/>
    <property type="match status" value="1"/>
</dbReference>
<reference evidence="15" key="1">
    <citation type="journal article" date="2012" name="PLoS Genet.">
        <title>The genomes of the fungal plant pathogens Cladosporium fulvum and Dothistroma septosporum reveal adaptation to different hosts and lifestyles but also signatures of common ancestry.</title>
        <authorList>
            <person name="de Wit P.J.G.M."/>
            <person name="van der Burgt A."/>
            <person name="Oekmen B."/>
            <person name="Stergiopoulos I."/>
            <person name="Abd-Elsalam K.A."/>
            <person name="Aerts A.L."/>
            <person name="Bahkali A.H."/>
            <person name="Beenen H.G."/>
            <person name="Chettri P."/>
            <person name="Cox M.P."/>
            <person name="Datema E."/>
            <person name="de Vries R.P."/>
            <person name="Dhillon B."/>
            <person name="Ganley A.R."/>
            <person name="Griffiths S.A."/>
            <person name="Guo Y."/>
            <person name="Hamelin R.C."/>
            <person name="Henrissat B."/>
            <person name="Kabir M.S."/>
            <person name="Jashni M.K."/>
            <person name="Kema G."/>
            <person name="Klaubauf S."/>
            <person name="Lapidus A."/>
            <person name="Levasseur A."/>
            <person name="Lindquist E."/>
            <person name="Mehrabi R."/>
            <person name="Ohm R.A."/>
            <person name="Owen T.J."/>
            <person name="Salamov A."/>
            <person name="Schwelm A."/>
            <person name="Schijlen E."/>
            <person name="Sun H."/>
            <person name="van den Burg H.A."/>
            <person name="van Ham R.C.H.J."/>
            <person name="Zhang S."/>
            <person name="Goodwin S.B."/>
            <person name="Grigoriev I.V."/>
            <person name="Collemare J."/>
            <person name="Bradshaw R.E."/>
        </authorList>
    </citation>
    <scope>NUCLEOTIDE SEQUENCE [LARGE SCALE GENOMIC DNA]</scope>
    <source>
        <strain evidence="15">NZE10 / CBS 128990</strain>
    </source>
</reference>
<reference evidence="14 15" key="2">
    <citation type="journal article" date="2012" name="PLoS Pathog.">
        <title>Diverse lifestyles and strategies of plant pathogenesis encoded in the genomes of eighteen Dothideomycetes fungi.</title>
        <authorList>
            <person name="Ohm R.A."/>
            <person name="Feau N."/>
            <person name="Henrissat B."/>
            <person name="Schoch C.L."/>
            <person name="Horwitz B.A."/>
            <person name="Barry K.W."/>
            <person name="Condon B.J."/>
            <person name="Copeland A.C."/>
            <person name="Dhillon B."/>
            <person name="Glaser F."/>
            <person name="Hesse C.N."/>
            <person name="Kosti I."/>
            <person name="LaButti K."/>
            <person name="Lindquist E.A."/>
            <person name="Lucas S."/>
            <person name="Salamov A.A."/>
            <person name="Bradshaw R.E."/>
            <person name="Ciuffetti L."/>
            <person name="Hamelin R.C."/>
            <person name="Kema G.H.J."/>
            <person name="Lawrence C."/>
            <person name="Scott J.A."/>
            <person name="Spatafora J.W."/>
            <person name="Turgeon B.G."/>
            <person name="de Wit P.J.G.M."/>
            <person name="Zhong S."/>
            <person name="Goodwin S.B."/>
            <person name="Grigoriev I.V."/>
        </authorList>
    </citation>
    <scope>NUCLEOTIDE SEQUENCE [LARGE SCALE GENOMIC DNA]</scope>
    <source>
        <strain evidence="15">NZE10 / CBS 128990</strain>
    </source>
</reference>
<evidence type="ECO:0000256" key="1">
    <source>
        <dbReference type="ARBA" id="ARBA00007025"/>
    </source>
</evidence>
<evidence type="ECO:0000259" key="12">
    <source>
        <dbReference type="PROSITE" id="PS51192"/>
    </source>
</evidence>
<dbReference type="InterPro" id="IPR049730">
    <property type="entry name" value="SNF2/RAD54-like_C"/>
</dbReference>
<keyword evidence="8" id="KW-0067">ATP-binding</keyword>
<feature type="domain" description="Helicase C-terminal" evidence="13">
    <location>
        <begin position="645"/>
        <end position="805"/>
    </location>
</feature>
<dbReference type="PROSITE" id="PS50089">
    <property type="entry name" value="ZF_RING_2"/>
    <property type="match status" value="1"/>
</dbReference>
<dbReference type="CDD" id="cd18008">
    <property type="entry name" value="DEXDc_SHPRH-like"/>
    <property type="match status" value="1"/>
</dbReference>
<dbReference type="InterPro" id="IPR000330">
    <property type="entry name" value="SNF2_N"/>
</dbReference>
<dbReference type="InterPro" id="IPR017907">
    <property type="entry name" value="Znf_RING_CS"/>
</dbReference>
<evidence type="ECO:0000256" key="4">
    <source>
        <dbReference type="ARBA" id="ARBA00022771"/>
    </source>
</evidence>
<name>N1PHD0_DOTSN</name>
<evidence type="ECO:0000259" key="11">
    <source>
        <dbReference type="PROSITE" id="PS50089"/>
    </source>
</evidence>
<dbReference type="OrthoDB" id="448448at2759"/>
<dbReference type="InterPro" id="IPR014001">
    <property type="entry name" value="Helicase_ATP-bd"/>
</dbReference>
<dbReference type="PANTHER" id="PTHR45626">
    <property type="entry name" value="TRANSCRIPTION TERMINATION FACTOR 2-RELATED"/>
    <property type="match status" value="1"/>
</dbReference>
<dbReference type="InterPro" id="IPR001650">
    <property type="entry name" value="Helicase_C-like"/>
</dbReference>
<dbReference type="SMART" id="SM00487">
    <property type="entry name" value="DEXDc"/>
    <property type="match status" value="1"/>
</dbReference>
<sequence>MTNVDSILGANIFNDTAEIAALRNQPTFTGTKRRASALKQLLSSIPEEDVQESRGDRKALEDAIKDFTGQRSIGPSHTGDGNWSLKGMKTTLKHYQVLGVAFMRRREGDEHEPRGGILADQMGLGKTISMLANIVNGKQPAKAPVRATLIIAAPALVTQWRQEIETHCVMETENKKHGMGTVVRFHAGQRIEANSVEKILAQADIVLTTYHEVAKSYPKVVMPSHLTTAARKDEWWREHYEAEKGVLHRVRFLRVVCDEAQAIKNHKGHTSMAVRAIKARHHWAITGTPVMNSIKEFYSYFKFLREPHTGSYKIFKENFCSPDDPDGIEKLNVFLRKFMIRRTHQDKLFKARLLDLPTPTERTMWLEFNQVERSIYEIVKNRMIARINAISKAEGLEKGYSHIWTMILRLRQLCGHILLVQGTITDILEREDFEKLNKITENTEAMNEEQTLVLLNLRHVLANNAGVKTINASLGDSVMTSSETQPNAVIDIDPNQESAKGGKHGLSYHFRKYLEALVRDEQWTAVVDRTKCSACRQKPDKPQVTSCWHIYCTSCLTDMQHFAARRGHDGARCNECGEQYTSVDDVHDLENFDARGASVTPSEVDPTPKKGGKGSKKTKKTQTGEIEGWIGLKGEVLPSAKTAACKAQVMNWLEEDPKCKIIIYTQFIPLVRILAKVCQTEGWDFVKYTGEQSHDARQRSIEEFGDPKKDKKIMIASLKCGGLGLNLTMASRVICMDPWWNIATEQQAFCRVFRIGQTKETRMTRFVIRNSIDAAMMAVKDRKQVEIDAVMENSSKQSLSVNDLMRLFGNKVGEDNDGRPFIFPDAEDDEEWLHREDDEENEDNDMGNDM</sequence>
<dbReference type="GO" id="GO:0005634">
    <property type="term" value="C:nucleus"/>
    <property type="evidence" value="ECO:0007669"/>
    <property type="project" value="TreeGrafter"/>
</dbReference>
<feature type="domain" description="RING-type" evidence="11">
    <location>
        <begin position="532"/>
        <end position="576"/>
    </location>
</feature>
<feature type="compositionally biased region" description="Acidic residues" evidence="10">
    <location>
        <begin position="825"/>
        <end position="850"/>
    </location>
</feature>
<dbReference type="PROSITE" id="PS00518">
    <property type="entry name" value="ZF_RING_1"/>
    <property type="match status" value="1"/>
</dbReference>
<accession>N1PHD0</accession>
<evidence type="ECO:0000256" key="3">
    <source>
        <dbReference type="ARBA" id="ARBA00022741"/>
    </source>
</evidence>
<dbReference type="SMART" id="SM00490">
    <property type="entry name" value="HELICc"/>
    <property type="match status" value="1"/>
</dbReference>
<dbReference type="InterPro" id="IPR050628">
    <property type="entry name" value="SNF2_RAD54_helicase_TF"/>
</dbReference>
<comment type="similarity">
    <text evidence="1">Belongs to the SNF2/RAD54 helicase family.</text>
</comment>
<dbReference type="InterPro" id="IPR038718">
    <property type="entry name" value="SNF2-like_sf"/>
</dbReference>
<evidence type="ECO:0000259" key="13">
    <source>
        <dbReference type="PROSITE" id="PS51194"/>
    </source>
</evidence>
<dbReference type="Gene3D" id="3.30.40.10">
    <property type="entry name" value="Zinc/RING finger domain, C3HC4 (zinc finger)"/>
    <property type="match status" value="1"/>
</dbReference>
<protein>
    <submittedName>
        <fullName evidence="14">Uncharacterized protein</fullName>
    </submittedName>
</protein>
<keyword evidence="7" id="KW-0862">Zinc</keyword>
<evidence type="ECO:0000256" key="8">
    <source>
        <dbReference type="ARBA" id="ARBA00022840"/>
    </source>
</evidence>
<dbReference type="InterPro" id="IPR001841">
    <property type="entry name" value="Znf_RING"/>
</dbReference>
<evidence type="ECO:0000256" key="5">
    <source>
        <dbReference type="ARBA" id="ARBA00022801"/>
    </source>
</evidence>
<evidence type="ECO:0000313" key="14">
    <source>
        <dbReference type="EMBL" id="EME40686.1"/>
    </source>
</evidence>
<keyword evidence="4 9" id="KW-0863">Zinc-finger</keyword>
<dbReference type="InterPro" id="IPR013083">
    <property type="entry name" value="Znf_RING/FYVE/PHD"/>
</dbReference>
<proteinExistence type="inferred from homology"/>
<dbReference type="STRING" id="675120.N1PHD0"/>
<dbReference type="EMBL" id="KB446543">
    <property type="protein sequence ID" value="EME40686.1"/>
    <property type="molecule type" value="Genomic_DNA"/>
</dbReference>
<dbReference type="OMA" id="LRMFVSH"/>
<dbReference type="CDD" id="cd18793">
    <property type="entry name" value="SF2_C_SNF"/>
    <property type="match status" value="1"/>
</dbReference>
<dbReference type="SUPFAM" id="SSF57850">
    <property type="entry name" value="RING/U-box"/>
    <property type="match status" value="1"/>
</dbReference>
<dbReference type="InterPro" id="IPR027417">
    <property type="entry name" value="P-loop_NTPase"/>
</dbReference>
<dbReference type="GO" id="GO:0006281">
    <property type="term" value="P:DNA repair"/>
    <property type="evidence" value="ECO:0007669"/>
    <property type="project" value="TreeGrafter"/>
</dbReference>
<keyword evidence="6" id="KW-0347">Helicase</keyword>
<evidence type="ECO:0000256" key="6">
    <source>
        <dbReference type="ARBA" id="ARBA00022806"/>
    </source>
</evidence>
<dbReference type="SUPFAM" id="SSF52540">
    <property type="entry name" value="P-loop containing nucleoside triphosphate hydrolases"/>
    <property type="match status" value="2"/>
</dbReference>
<keyword evidence="15" id="KW-1185">Reference proteome</keyword>
<dbReference type="GO" id="GO:0005524">
    <property type="term" value="F:ATP binding"/>
    <property type="evidence" value="ECO:0007669"/>
    <property type="project" value="UniProtKB-KW"/>
</dbReference>
<evidence type="ECO:0000256" key="9">
    <source>
        <dbReference type="PROSITE-ProRule" id="PRU00175"/>
    </source>
</evidence>
<dbReference type="AlphaFoldDB" id="N1PHD0"/>
<dbReference type="GO" id="GO:0008094">
    <property type="term" value="F:ATP-dependent activity, acting on DNA"/>
    <property type="evidence" value="ECO:0007669"/>
    <property type="project" value="TreeGrafter"/>
</dbReference>
<dbReference type="HOGENOM" id="CLU_000315_3_3_1"/>
<organism evidence="14 15">
    <name type="scientific">Dothistroma septosporum (strain NZE10 / CBS 128990)</name>
    <name type="common">Red band needle blight fungus</name>
    <name type="synonym">Mycosphaerella pini</name>
    <dbReference type="NCBI Taxonomy" id="675120"/>
    <lineage>
        <taxon>Eukaryota</taxon>
        <taxon>Fungi</taxon>
        <taxon>Dikarya</taxon>
        <taxon>Ascomycota</taxon>
        <taxon>Pezizomycotina</taxon>
        <taxon>Dothideomycetes</taxon>
        <taxon>Dothideomycetidae</taxon>
        <taxon>Mycosphaerellales</taxon>
        <taxon>Mycosphaerellaceae</taxon>
        <taxon>Dothistroma</taxon>
    </lineage>
</organism>
<evidence type="ECO:0000256" key="10">
    <source>
        <dbReference type="SAM" id="MobiDB-lite"/>
    </source>
</evidence>
<dbReference type="eggNOG" id="KOG1001">
    <property type="taxonomic scope" value="Eukaryota"/>
</dbReference>
<feature type="region of interest" description="Disordered" evidence="10">
    <location>
        <begin position="815"/>
        <end position="850"/>
    </location>
</feature>
<dbReference type="GO" id="GO:0016787">
    <property type="term" value="F:hydrolase activity"/>
    <property type="evidence" value="ECO:0007669"/>
    <property type="project" value="UniProtKB-KW"/>
</dbReference>
<evidence type="ECO:0000313" key="15">
    <source>
        <dbReference type="Proteomes" id="UP000016933"/>
    </source>
</evidence>
<feature type="region of interest" description="Disordered" evidence="10">
    <location>
        <begin position="595"/>
        <end position="621"/>
    </location>
</feature>
<dbReference type="GO" id="GO:0008270">
    <property type="term" value="F:zinc ion binding"/>
    <property type="evidence" value="ECO:0007669"/>
    <property type="project" value="UniProtKB-KW"/>
</dbReference>
<dbReference type="PROSITE" id="PS51194">
    <property type="entry name" value="HELICASE_CTER"/>
    <property type="match status" value="1"/>
</dbReference>
<dbReference type="Gene3D" id="3.40.50.300">
    <property type="entry name" value="P-loop containing nucleotide triphosphate hydrolases"/>
    <property type="match status" value="1"/>
</dbReference>
<dbReference type="GO" id="GO:0004386">
    <property type="term" value="F:helicase activity"/>
    <property type="evidence" value="ECO:0007669"/>
    <property type="project" value="UniProtKB-KW"/>
</dbReference>
<keyword evidence="5" id="KW-0378">Hydrolase</keyword>
<dbReference type="PANTHER" id="PTHR45626:SF17">
    <property type="entry name" value="HELICASE-LIKE TRANSCRIPTION FACTOR"/>
    <property type="match status" value="1"/>
</dbReference>
<dbReference type="Pfam" id="PF00176">
    <property type="entry name" value="SNF2-rel_dom"/>
    <property type="match status" value="1"/>
</dbReference>